<dbReference type="RefSeq" id="WP_142089123.1">
    <property type="nucleotide sequence ID" value="NZ_CP035485.1"/>
</dbReference>
<evidence type="ECO:0000259" key="5">
    <source>
        <dbReference type="PROSITE" id="PS50111"/>
    </source>
</evidence>
<proteinExistence type="predicted"/>
<feature type="transmembrane region" description="Helical" evidence="4">
    <location>
        <begin position="142"/>
        <end position="163"/>
    </location>
</feature>
<dbReference type="Gene3D" id="1.10.287.950">
    <property type="entry name" value="Methyl-accepting chemotaxis protein"/>
    <property type="match status" value="1"/>
</dbReference>
<dbReference type="GO" id="GO:0016020">
    <property type="term" value="C:membrane"/>
    <property type="evidence" value="ECO:0007669"/>
    <property type="project" value="InterPro"/>
</dbReference>
<dbReference type="KEGG" id="sale:EPH95_08560"/>
<evidence type="ECO:0000256" key="2">
    <source>
        <dbReference type="PROSITE-ProRule" id="PRU00284"/>
    </source>
</evidence>
<reference evidence="7" key="1">
    <citation type="submission" date="2019-01" db="EMBL/GenBank/DDBJ databases">
        <title>Genomic analysis of Salicibibacter sp. NKC3-5.</title>
        <authorList>
            <person name="Oh Y.J."/>
        </authorList>
    </citation>
    <scope>NUCLEOTIDE SEQUENCE [LARGE SCALE GENOMIC DNA]</scope>
    <source>
        <strain evidence="7">NKC3-5</strain>
    </source>
</reference>
<gene>
    <name evidence="6" type="ORF">EPH95_08560</name>
</gene>
<feature type="transmembrane region" description="Helical" evidence="4">
    <location>
        <begin position="112"/>
        <end position="130"/>
    </location>
</feature>
<dbReference type="SMART" id="SM00283">
    <property type="entry name" value="MA"/>
    <property type="match status" value="1"/>
</dbReference>
<protein>
    <recommendedName>
        <fullName evidence="5">Methyl-accepting transducer domain-containing protein</fullName>
    </recommendedName>
</protein>
<keyword evidence="3" id="KW-0175">Coiled coil</keyword>
<dbReference type="SUPFAM" id="SSF58104">
    <property type="entry name" value="Methyl-accepting chemotaxis protein (MCP) signaling domain"/>
    <property type="match status" value="1"/>
</dbReference>
<accession>A0A514LI89</accession>
<feature type="transmembrane region" description="Helical" evidence="4">
    <location>
        <begin position="90"/>
        <end position="106"/>
    </location>
</feature>
<evidence type="ECO:0000256" key="1">
    <source>
        <dbReference type="ARBA" id="ARBA00023224"/>
    </source>
</evidence>
<sequence>MLNESQLTLHKRNKMLVKLTWALFALGLISNFISGVPTEAIFIYTVTGTFLAGLKTFLTYRQKIITIIPYIVTINFAILTIVLCFSSPKLSNYLIVFLSIAIISLYQNYRLIALAGSLNLILTNVFFMTLNESMFVGLGTDILISLNLYVILITLVLMGQATIGTKMQQNVENQAEKALHGKEQLEKLLEKVSQSQTTIQQFSRKVNENVASMREVSNQLREAFTEVSQGTEHQAASVSEMTDLMQSQDHAVNEVTNHTTNVATAADDSLQEATSNYERHRQLKIEVSKVQEMVQNTADTMDNLTEKTKNIGTILATVDGLSDQTNLLSLNAAIEAARAGEHGKGFAVVADEVRKLAVDSQRSTKEIATIVEAIQKQTGTVAQEVHRSKNAVDESFEMAKQSEESLEILVKNMGQMKESASSLETLVKKLEHSSETITGEITAIAGVTQNSHGMVEEVFASVEEQNEYMVEISDQFEKLEALNEDLSKLVVDTPK</sequence>
<dbReference type="GO" id="GO:0007165">
    <property type="term" value="P:signal transduction"/>
    <property type="evidence" value="ECO:0007669"/>
    <property type="project" value="UniProtKB-KW"/>
</dbReference>
<keyword evidence="7" id="KW-1185">Reference proteome</keyword>
<feature type="transmembrane region" description="Helical" evidence="4">
    <location>
        <begin position="64"/>
        <end position="83"/>
    </location>
</feature>
<keyword evidence="1 2" id="KW-0807">Transducer</keyword>
<keyword evidence="4" id="KW-1133">Transmembrane helix</keyword>
<dbReference type="PROSITE" id="PS50111">
    <property type="entry name" value="CHEMOTAXIS_TRANSDUC_2"/>
    <property type="match status" value="1"/>
</dbReference>
<dbReference type="Pfam" id="PF00015">
    <property type="entry name" value="MCPsignal"/>
    <property type="match status" value="1"/>
</dbReference>
<feature type="transmembrane region" description="Helical" evidence="4">
    <location>
        <begin position="21"/>
        <end position="44"/>
    </location>
</feature>
<evidence type="ECO:0000256" key="4">
    <source>
        <dbReference type="SAM" id="Phobius"/>
    </source>
</evidence>
<evidence type="ECO:0000313" key="6">
    <source>
        <dbReference type="EMBL" id="QDI91235.1"/>
    </source>
</evidence>
<feature type="coiled-coil region" evidence="3">
    <location>
        <begin position="168"/>
        <end position="205"/>
    </location>
</feature>
<dbReference type="PANTHER" id="PTHR32089:SF112">
    <property type="entry name" value="LYSOZYME-LIKE PROTEIN-RELATED"/>
    <property type="match status" value="1"/>
</dbReference>
<dbReference type="InterPro" id="IPR004089">
    <property type="entry name" value="MCPsignal_dom"/>
</dbReference>
<evidence type="ECO:0000256" key="3">
    <source>
        <dbReference type="SAM" id="Coils"/>
    </source>
</evidence>
<dbReference type="EMBL" id="CP035485">
    <property type="protein sequence ID" value="QDI91235.1"/>
    <property type="molecule type" value="Genomic_DNA"/>
</dbReference>
<dbReference type="OrthoDB" id="2166737at2"/>
<organism evidence="6 7">
    <name type="scientific">Salicibibacter halophilus</name>
    <dbReference type="NCBI Taxonomy" id="2502791"/>
    <lineage>
        <taxon>Bacteria</taxon>
        <taxon>Bacillati</taxon>
        <taxon>Bacillota</taxon>
        <taxon>Bacilli</taxon>
        <taxon>Bacillales</taxon>
        <taxon>Bacillaceae</taxon>
        <taxon>Salicibibacter</taxon>
    </lineage>
</organism>
<keyword evidence="4" id="KW-0812">Transmembrane</keyword>
<dbReference type="PANTHER" id="PTHR32089">
    <property type="entry name" value="METHYL-ACCEPTING CHEMOTAXIS PROTEIN MCPB"/>
    <property type="match status" value="1"/>
</dbReference>
<evidence type="ECO:0000313" key="7">
    <source>
        <dbReference type="Proteomes" id="UP000319756"/>
    </source>
</evidence>
<dbReference type="Proteomes" id="UP000319756">
    <property type="component" value="Chromosome"/>
</dbReference>
<feature type="domain" description="Methyl-accepting transducer" evidence="5">
    <location>
        <begin position="209"/>
        <end position="445"/>
    </location>
</feature>
<name>A0A514LI89_9BACI</name>
<keyword evidence="4" id="KW-0472">Membrane</keyword>
<dbReference type="AlphaFoldDB" id="A0A514LI89"/>